<evidence type="ECO:0000256" key="23">
    <source>
        <dbReference type="RuleBase" id="RU003762"/>
    </source>
</evidence>
<dbReference type="SUPFAM" id="SSF69179">
    <property type="entry name" value="Integrin domains"/>
    <property type="match status" value="3"/>
</dbReference>
<keyword evidence="4" id="KW-0479">Metal-binding</keyword>
<dbReference type="PANTHER" id="PTHR23220">
    <property type="entry name" value="INTEGRIN ALPHA"/>
    <property type="match status" value="1"/>
</dbReference>
<dbReference type="GO" id="GO:0007229">
    <property type="term" value="P:integrin-mediated signaling pathway"/>
    <property type="evidence" value="ECO:0007669"/>
    <property type="project" value="UniProtKB-KW"/>
</dbReference>
<dbReference type="InterPro" id="IPR013517">
    <property type="entry name" value="FG-GAP"/>
</dbReference>
<keyword evidence="11 23" id="KW-0401">Integrin</keyword>
<keyword evidence="9 23" id="KW-0130">Cell adhesion</keyword>
<dbReference type="GO" id="GO:0098609">
    <property type="term" value="P:cell-cell adhesion"/>
    <property type="evidence" value="ECO:0007669"/>
    <property type="project" value="TreeGrafter"/>
</dbReference>
<evidence type="ECO:0000256" key="11">
    <source>
        <dbReference type="ARBA" id="ARBA00023037"/>
    </source>
</evidence>
<evidence type="ECO:0000256" key="12">
    <source>
        <dbReference type="ARBA" id="ARBA00023136"/>
    </source>
</evidence>
<dbReference type="InterPro" id="IPR028994">
    <property type="entry name" value="Integrin_alpha_N"/>
</dbReference>
<dbReference type="InterPro" id="IPR000413">
    <property type="entry name" value="Integrin_alpha"/>
</dbReference>
<evidence type="ECO:0000256" key="14">
    <source>
        <dbReference type="ARBA" id="ARBA00023170"/>
    </source>
</evidence>
<keyword evidence="15" id="KW-0325">Glycoprotein</keyword>
<comment type="similarity">
    <text evidence="2 23">Belongs to the integrin alpha chain family.</text>
</comment>
<dbReference type="SMART" id="SM00191">
    <property type="entry name" value="Int_alpha"/>
    <property type="match status" value="4"/>
</dbReference>
<evidence type="ECO:0000256" key="1">
    <source>
        <dbReference type="ARBA" id="ARBA00004479"/>
    </source>
</evidence>
<gene>
    <name evidence="25" type="ORF">SUZIE_175460</name>
</gene>
<dbReference type="GO" id="GO:0033627">
    <property type="term" value="P:cell adhesion mediated by integrin"/>
    <property type="evidence" value="ECO:0007669"/>
    <property type="project" value="TreeGrafter"/>
</dbReference>
<feature type="repeat" description="FG-GAP" evidence="22">
    <location>
        <begin position="490"/>
        <end position="552"/>
    </location>
</feature>
<dbReference type="Pfam" id="PF01839">
    <property type="entry name" value="FG-GAP"/>
    <property type="match status" value="2"/>
</dbReference>
<feature type="repeat" description="FG-GAP" evidence="22">
    <location>
        <begin position="428"/>
        <end position="486"/>
    </location>
</feature>
<sequence length="942" mass="103199">MNLGLTLTRNVGTGGFLTCGPLWAQQCGNQYYTTGVCSDVGPDFRLSASFSPAVQTCPSLIDVVVVCDESNSIYPWDAVKNFLEKFVQGLDIGPKKTQVGLIQYANNPRVVFNLNTFATKDEMIAATSQTSQYGGDLTNTFKAIQFARDFAYSAASGGRPRATKIMVVVTDGESHDGSMLKDVIEQCNNDNILRFGIAVLGYLNRNALDTKNLIKEIKAIASIPTERYFFNVSDEAALLEKAGTLGEQIFSIEGTVQGGDNFQMEMSQVGFSADYSPQNDILMLGAVGAFDWSGTIVQGTSHGFSVFPKQAFDQILQDRNHSSYLGYSVAAISTEKNVHFVAGAPRANYTGQIVLYTVNEDGNVTVIQAHRGDQIGSYFGSVLCSVDVNKDTITDVLLVGAPMYMNDLKKEEGRVYLFTIVKGILNQHQFLEGPEGIENARFGSAIAALSDINMDGFNDVIVGSPLENQNSGAVYIYNGHEDTIRTKYSQKILGSDGAFRSHLQFFGRSVDGYGDLNGDSITDVSIGAFGQVVQLWSQSIADVAVKATFTPEKITLFNKNAQIILKLCFSAKFRPTRQNNQVAIMYNITLDADRYSSRVTSRGLFKENNERCLQKNMVVNQAQSCSEYVIHIQKPSDVVNSLDLRVDISLENAGTSPALEAYSDTIKVFSADGTEVTCEVGSSQKYLSCDVGYPALKREQQVTFTINFDFNLQNLRNQASISFQALSESQEANTADNSVNLKIPLLYDAEIHLTRSTNINFYEVSSDVNVPSIVHNFEDIGPKFVFSLKVGSVPVTMASVIIHIPQYTKEKNPLIYLTGVHTDQAGDISCKAEINPLKLGQTSSSVSFKSENFRHMKELSTFQTVQLTAVAEIDTHNPQIYVIEENTVTIPLMITKPDEKAEVPTGVIVGSIIAGILLLLALVAVLWKVKKKKVSYGKMQDS</sequence>
<dbReference type="GO" id="GO:0005178">
    <property type="term" value="F:integrin binding"/>
    <property type="evidence" value="ECO:0007669"/>
    <property type="project" value="TreeGrafter"/>
</dbReference>
<evidence type="ECO:0000313" key="26">
    <source>
        <dbReference type="Proteomes" id="UP001166674"/>
    </source>
</evidence>
<keyword evidence="3 23" id="KW-0812">Transmembrane</keyword>
<evidence type="ECO:0000256" key="8">
    <source>
        <dbReference type="ARBA" id="ARBA00022842"/>
    </source>
</evidence>
<evidence type="ECO:0000256" key="15">
    <source>
        <dbReference type="ARBA" id="ARBA00023180"/>
    </source>
</evidence>
<keyword evidence="26" id="KW-1185">Reference proteome</keyword>
<dbReference type="PROSITE" id="PS50234">
    <property type="entry name" value="VWFA"/>
    <property type="match status" value="1"/>
</dbReference>
<dbReference type="InterPro" id="IPR013519">
    <property type="entry name" value="Int_alpha_beta-p"/>
</dbReference>
<dbReference type="SUPFAM" id="SSF53300">
    <property type="entry name" value="vWA-like"/>
    <property type="match status" value="1"/>
</dbReference>
<dbReference type="SUPFAM" id="SSF69318">
    <property type="entry name" value="Integrin alpha N-terminal domain"/>
    <property type="match status" value="1"/>
</dbReference>
<keyword evidence="12 23" id="KW-0472">Membrane</keyword>
<keyword evidence="14 23" id="KW-0675">Receptor</keyword>
<feature type="transmembrane region" description="Helical" evidence="23">
    <location>
        <begin position="907"/>
        <end position="929"/>
    </location>
</feature>
<dbReference type="Proteomes" id="UP001166674">
    <property type="component" value="Unassembled WGS sequence"/>
</dbReference>
<keyword evidence="10 23" id="KW-1133">Transmembrane helix</keyword>
<comment type="subunit">
    <text evidence="16">Heterodimer of an alpha and a beta subunit. Alpha-2 associates with beta-1. Interacts with HPS5 and RAB21.</text>
</comment>
<evidence type="ECO:0000256" key="20">
    <source>
        <dbReference type="ARBA" id="ARBA00080513"/>
    </source>
</evidence>
<dbReference type="Gene3D" id="2.130.10.130">
    <property type="entry name" value="Integrin alpha, N-terminal"/>
    <property type="match status" value="1"/>
</dbReference>
<evidence type="ECO:0000256" key="17">
    <source>
        <dbReference type="ARBA" id="ARBA00068415"/>
    </source>
</evidence>
<evidence type="ECO:0000256" key="6">
    <source>
        <dbReference type="ARBA" id="ARBA00022737"/>
    </source>
</evidence>
<evidence type="ECO:0000259" key="24">
    <source>
        <dbReference type="PROSITE" id="PS50234"/>
    </source>
</evidence>
<evidence type="ECO:0000256" key="16">
    <source>
        <dbReference type="ARBA" id="ARBA00063497"/>
    </source>
</evidence>
<evidence type="ECO:0000256" key="21">
    <source>
        <dbReference type="ARBA" id="ARBA00081841"/>
    </source>
</evidence>
<evidence type="ECO:0000256" key="19">
    <source>
        <dbReference type="ARBA" id="ARBA00078914"/>
    </source>
</evidence>
<dbReference type="GO" id="GO:0046872">
    <property type="term" value="F:metal ion binding"/>
    <property type="evidence" value="ECO:0007669"/>
    <property type="project" value="UniProtKB-KW"/>
</dbReference>
<dbReference type="InterPro" id="IPR032695">
    <property type="entry name" value="Integrin_dom_sf"/>
</dbReference>
<dbReference type="Pfam" id="PF20805">
    <property type="entry name" value="Integrin_A_Ig_2"/>
    <property type="match status" value="1"/>
</dbReference>
<feature type="domain" description="VWFA" evidence="24">
    <location>
        <begin position="62"/>
        <end position="249"/>
    </location>
</feature>
<accession>A0AA41N522</accession>
<dbReference type="GO" id="GO:0009897">
    <property type="term" value="C:external side of plasma membrane"/>
    <property type="evidence" value="ECO:0007669"/>
    <property type="project" value="TreeGrafter"/>
</dbReference>
<dbReference type="InterPro" id="IPR048286">
    <property type="entry name" value="Integrin_alpha_Ig-like_3"/>
</dbReference>
<dbReference type="GO" id="GO:0007160">
    <property type="term" value="P:cell-matrix adhesion"/>
    <property type="evidence" value="ECO:0007669"/>
    <property type="project" value="TreeGrafter"/>
</dbReference>
<dbReference type="PRINTS" id="PR01185">
    <property type="entry name" value="INTEGRINA"/>
</dbReference>
<keyword evidence="8" id="KW-0460">Magnesium</keyword>
<dbReference type="Pfam" id="PF00092">
    <property type="entry name" value="VWA"/>
    <property type="match status" value="1"/>
</dbReference>
<evidence type="ECO:0000256" key="7">
    <source>
        <dbReference type="ARBA" id="ARBA00022837"/>
    </source>
</evidence>
<keyword evidence="5" id="KW-0732">Signal</keyword>
<dbReference type="PRINTS" id="PR00453">
    <property type="entry name" value="VWFADOMAIN"/>
</dbReference>
<comment type="caution">
    <text evidence="25">The sequence shown here is derived from an EMBL/GenBank/DDBJ whole genome shotgun (WGS) entry which is preliminary data.</text>
</comment>
<name>A0AA41N522_SCICA</name>
<evidence type="ECO:0000256" key="2">
    <source>
        <dbReference type="ARBA" id="ARBA00008054"/>
    </source>
</evidence>
<dbReference type="InterPro" id="IPR036465">
    <property type="entry name" value="vWFA_dom_sf"/>
</dbReference>
<dbReference type="EMBL" id="JAATJV010390730">
    <property type="protein sequence ID" value="MBZ3883942.1"/>
    <property type="molecule type" value="Genomic_DNA"/>
</dbReference>
<evidence type="ECO:0000256" key="10">
    <source>
        <dbReference type="ARBA" id="ARBA00022989"/>
    </source>
</evidence>
<keyword evidence="13" id="KW-1015">Disulfide bond</keyword>
<dbReference type="FunFam" id="3.40.50.410:FF:000012">
    <property type="entry name" value="Integrin, alpha 10"/>
    <property type="match status" value="1"/>
</dbReference>
<dbReference type="PANTHER" id="PTHR23220:SF23">
    <property type="entry name" value="INTEGRIN ALPHA-2"/>
    <property type="match status" value="1"/>
</dbReference>
<dbReference type="SMART" id="SM00327">
    <property type="entry name" value="VWA"/>
    <property type="match status" value="1"/>
</dbReference>
<evidence type="ECO:0000256" key="9">
    <source>
        <dbReference type="ARBA" id="ARBA00022889"/>
    </source>
</evidence>
<evidence type="ECO:0000313" key="25">
    <source>
        <dbReference type="EMBL" id="MBZ3883942.1"/>
    </source>
</evidence>
<feature type="repeat" description="FG-GAP" evidence="22">
    <location>
        <begin position="365"/>
        <end position="427"/>
    </location>
</feature>
<dbReference type="Gene3D" id="2.60.40.1460">
    <property type="entry name" value="Integrin domains. Chain A, domain 2"/>
    <property type="match status" value="1"/>
</dbReference>
<dbReference type="GO" id="GO:0008305">
    <property type="term" value="C:integrin complex"/>
    <property type="evidence" value="ECO:0007669"/>
    <property type="project" value="InterPro"/>
</dbReference>
<evidence type="ECO:0000256" key="18">
    <source>
        <dbReference type="ARBA" id="ARBA00077193"/>
    </source>
</evidence>
<reference evidence="25" key="1">
    <citation type="submission" date="2020-03" db="EMBL/GenBank/DDBJ databases">
        <title>Studies in the Genomics of Life Span.</title>
        <authorList>
            <person name="Glass D."/>
        </authorList>
    </citation>
    <scope>NUCLEOTIDE SEQUENCE</scope>
    <source>
        <strain evidence="25">SUZIE</strain>
        <tissue evidence="25">Muscle</tissue>
    </source>
</reference>
<proteinExistence type="inferred from homology"/>
<keyword evidence="7" id="KW-0106">Calcium</keyword>
<organism evidence="25 26">
    <name type="scientific">Sciurus carolinensis</name>
    <name type="common">Eastern gray squirrel</name>
    <dbReference type="NCBI Taxonomy" id="30640"/>
    <lineage>
        <taxon>Eukaryota</taxon>
        <taxon>Metazoa</taxon>
        <taxon>Chordata</taxon>
        <taxon>Craniata</taxon>
        <taxon>Vertebrata</taxon>
        <taxon>Euteleostomi</taxon>
        <taxon>Mammalia</taxon>
        <taxon>Eutheria</taxon>
        <taxon>Euarchontoglires</taxon>
        <taxon>Glires</taxon>
        <taxon>Rodentia</taxon>
        <taxon>Sciuromorpha</taxon>
        <taxon>Sciuridae</taxon>
        <taxon>Sciurinae</taxon>
        <taxon>Sciurini</taxon>
        <taxon>Sciurus</taxon>
    </lineage>
</organism>
<dbReference type="Gene3D" id="3.40.50.410">
    <property type="entry name" value="von Willebrand factor, type A domain"/>
    <property type="match status" value="1"/>
</dbReference>
<dbReference type="Pfam" id="PF20806">
    <property type="entry name" value="Integrin_A_Ig_3"/>
    <property type="match status" value="1"/>
</dbReference>
<evidence type="ECO:0000256" key="4">
    <source>
        <dbReference type="ARBA" id="ARBA00022723"/>
    </source>
</evidence>
<evidence type="ECO:0000256" key="22">
    <source>
        <dbReference type="PROSITE-ProRule" id="PRU00803"/>
    </source>
</evidence>
<dbReference type="Gene3D" id="2.60.40.1530">
    <property type="entry name" value="ntegrin, alpha v. Chain A, domain 4"/>
    <property type="match status" value="1"/>
</dbReference>
<dbReference type="PROSITE" id="PS51470">
    <property type="entry name" value="FG_GAP"/>
    <property type="match status" value="3"/>
</dbReference>
<evidence type="ECO:0000256" key="3">
    <source>
        <dbReference type="ARBA" id="ARBA00022692"/>
    </source>
</evidence>
<keyword evidence="6" id="KW-0677">Repeat</keyword>
<dbReference type="Gene3D" id="1.20.5.930">
    <property type="entry name" value="Bicelle-embedded integrin alpha(iib) transmembrane segment"/>
    <property type="match status" value="1"/>
</dbReference>
<dbReference type="FunFam" id="2.130.10.130:FF:000008">
    <property type="entry name" value="Integrin subunit alpha 2"/>
    <property type="match status" value="1"/>
</dbReference>
<evidence type="ECO:0000256" key="13">
    <source>
        <dbReference type="ARBA" id="ARBA00023157"/>
    </source>
</evidence>
<dbReference type="InterPro" id="IPR048285">
    <property type="entry name" value="Integrin_alpha_Ig-like_2"/>
</dbReference>
<dbReference type="CDD" id="cd01469">
    <property type="entry name" value="vWA_integrins_alpha_subunit"/>
    <property type="match status" value="1"/>
</dbReference>
<dbReference type="AlphaFoldDB" id="A0AA41N522"/>
<protein>
    <recommendedName>
        <fullName evidence="17">Integrin alpha-2</fullName>
    </recommendedName>
    <alternativeName>
        <fullName evidence="20">CD49 antigen-like family member B</fullName>
    </alternativeName>
    <alternativeName>
        <fullName evidence="18">Collagen receptor</fullName>
    </alternativeName>
    <alternativeName>
        <fullName evidence="21">Platelet membrane glycoprotein Ia</fullName>
    </alternativeName>
    <alternativeName>
        <fullName evidence="19">VLA-2 subunit alpha</fullName>
    </alternativeName>
</protein>
<dbReference type="InterPro" id="IPR002035">
    <property type="entry name" value="VWF_A"/>
</dbReference>
<evidence type="ECO:0000256" key="5">
    <source>
        <dbReference type="ARBA" id="ARBA00022729"/>
    </source>
</evidence>
<comment type="subcellular location">
    <subcellularLocation>
        <location evidence="1 23">Membrane</location>
        <topology evidence="1 23">Single-pass type I membrane protein</topology>
    </subcellularLocation>
</comment>